<protein>
    <submittedName>
        <fullName evidence="2">Uncharacterized protein</fullName>
    </submittedName>
</protein>
<feature type="region of interest" description="Disordered" evidence="1">
    <location>
        <begin position="94"/>
        <end position="123"/>
    </location>
</feature>
<organism evidence="2 5">
    <name type="scientific">Eastern grey kangaroopox virus</name>
    <dbReference type="NCBI Taxonomy" id="2042482"/>
    <lineage>
        <taxon>Viruses</taxon>
        <taxon>Varidnaviria</taxon>
        <taxon>Bamfordvirae</taxon>
        <taxon>Nucleocytoviricota</taxon>
        <taxon>Pokkesviricetes</taxon>
        <taxon>Chitovirales</taxon>
        <taxon>Poxviridae</taxon>
        <taxon>Chordopoxvirinae</taxon>
        <taxon>Macropopoxvirus</taxon>
        <taxon>Macropopoxvirus mgiganteuspox</taxon>
        <taxon>Eastern kangaroopox virus</taxon>
    </lineage>
</organism>
<feature type="region of interest" description="Disordered" evidence="1">
    <location>
        <begin position="21"/>
        <end position="71"/>
    </location>
</feature>
<evidence type="ECO:0000313" key="4">
    <source>
        <dbReference type="Proteomes" id="UP000318014"/>
    </source>
</evidence>
<keyword evidence="5" id="KW-1185">Reference proteome</keyword>
<dbReference type="EMBL" id="MF467281">
    <property type="protein sequence ID" value="ATI21102.1"/>
    <property type="molecule type" value="Genomic_DNA"/>
</dbReference>
<sequence length="484" mass="51114">MILFVCLVWCVALSAGPVMASPVSSSASGGSPSTSAASGGNRGSEEATGAHASESASNGSTGSSNEQPGHSHVAGTDVFLIRCNCHNSDEITQPRLPCPPSGSPPCRPPSPPRPPARPGKPGKMLPPLCPPPCPLPLPESSNPELCPLCPPPCSLPPRRPYFPQCSKSFLSPLLAPFNIPYKPRPRPRSRLQPSTCPSCGNTTHANGASGVQQQNPSTRLCTSRKETNTCFSGTVAQDGSEPCHPKCQNRCPQQKKASGPDSSSYCMPFKHDIGKHPGSSKVPSSSFCYCKSLQKHDVGSSRRCYCKSLQKHDVGSSRRCYCESLQNHDVGSSTVPSSSLCYCKSLQNHDVGSSTVPNSSLCYCESLQSDAGSRPGHSTPSSTSCYCESLNDVGSCPGHSTPSSTSCYCAPLCKPEVVTGRLLRDAPSSSCCCLPSLKPGNGKNSRIRRKASEENSAINNQELTFIKLLVLIVIGTFVDSSLLR</sequence>
<accession>A0A2C9DSW9</accession>
<dbReference type="Proteomes" id="UP000318014">
    <property type="component" value="Genome"/>
</dbReference>
<evidence type="ECO:0000313" key="3">
    <source>
        <dbReference type="EMBL" id="ATX75006.1"/>
    </source>
</evidence>
<feature type="compositionally biased region" description="Pro residues" evidence="1">
    <location>
        <begin position="96"/>
        <end position="118"/>
    </location>
</feature>
<proteinExistence type="predicted"/>
<dbReference type="EMBL" id="MF661791">
    <property type="protein sequence ID" value="ATX75006.1"/>
    <property type="molecule type" value="Genomic_DNA"/>
</dbReference>
<evidence type="ECO:0000313" key="5">
    <source>
        <dbReference type="Proteomes" id="UP000318205"/>
    </source>
</evidence>
<feature type="compositionally biased region" description="Low complexity" evidence="1">
    <location>
        <begin position="21"/>
        <end position="39"/>
    </location>
</feature>
<reference evidence="3 4" key="1">
    <citation type="journal article" date="2017" name="Sci. Rep.">
        <title>Molecular and microscopic characterization of a novel Eastern grey kangaroopox virus genome directly from a clinical sample.</title>
        <authorList>
            <person name="Sarker S."/>
            <person name="Roberts H.K."/>
            <person name="Tidd N."/>
            <person name="Ault S."/>
            <person name="Ladmore G."/>
            <person name="Peters A."/>
            <person name="Forwood J.K."/>
            <person name="Helbig K."/>
            <person name="Raidal S.R."/>
        </authorList>
    </citation>
    <scope>NUCLEOTIDE SEQUENCE [LARGE SCALE GENOMIC DNA]</scope>
    <source>
        <strain evidence="3 4">NSW</strain>
    </source>
</reference>
<evidence type="ECO:0000313" key="2">
    <source>
        <dbReference type="EMBL" id="ATI21102.1"/>
    </source>
</evidence>
<name>A0A2C9DSW9_9POXV</name>
<dbReference type="Proteomes" id="UP000318205">
    <property type="component" value="Segment"/>
</dbReference>
<feature type="compositionally biased region" description="Low complexity" evidence="1">
    <location>
        <begin position="52"/>
        <end position="66"/>
    </location>
</feature>
<gene>
    <name evidence="3" type="ORF">EKPV-NSW-ORF011</name>
</gene>
<reference evidence="2 5" key="2">
    <citation type="journal article" date="2017" name="Virus Res.">
        <title>Complete genomic characterisation of two novel poxviruses (WKPV and EKPV) from western and eastern grey kangaroos.</title>
        <authorList>
            <person name="Bennett M."/>
            <person name="Tu S.L."/>
            <person name="Upton C."/>
            <person name="McArtor C."/>
            <person name="Gillett A."/>
            <person name="Laird T."/>
            <person name="O'Dea M."/>
        </authorList>
    </citation>
    <scope>NUCLEOTIDE SEQUENCE [LARGE SCALE GENOMIC DNA]</scope>
    <source>
        <strain evidence="2">Sunshine Coast</strain>
    </source>
</reference>
<reference evidence="3" key="3">
    <citation type="submission" date="2018-08" db="EMBL/GenBank/DDBJ databases">
        <authorList>
            <person name="Ferrada E.E."/>
            <person name="Latorre B.A."/>
        </authorList>
    </citation>
    <scope>NUCLEOTIDE SEQUENCE</scope>
    <source>
        <strain evidence="3">NSW</strain>
    </source>
</reference>
<evidence type="ECO:0000256" key="1">
    <source>
        <dbReference type="SAM" id="MobiDB-lite"/>
    </source>
</evidence>